<dbReference type="AlphaFoldDB" id="A0A4Q7TXH3"/>
<gene>
    <name evidence="11" type="ORF">EV139_1317</name>
</gene>
<accession>A0A4Q7TXH3</accession>
<evidence type="ECO:0000313" key="12">
    <source>
        <dbReference type="Proteomes" id="UP000291832"/>
    </source>
</evidence>
<dbReference type="UniPathway" id="UPA00251">
    <property type="reaction ID" value="UER00320"/>
</dbReference>
<organism evidence="11 12">
    <name type="scientific">Leucobacter luti</name>
    <dbReference type="NCBI Taxonomy" id="340320"/>
    <lineage>
        <taxon>Bacteria</taxon>
        <taxon>Bacillati</taxon>
        <taxon>Actinomycetota</taxon>
        <taxon>Actinomycetes</taxon>
        <taxon>Micrococcales</taxon>
        <taxon>Microbacteriaceae</taxon>
        <taxon>Leucobacter</taxon>
    </lineage>
</organism>
<dbReference type="PANTHER" id="PTHR38042:SF1">
    <property type="entry name" value="UROPORPHYRINOGEN-III SYNTHASE, CHLOROPLASTIC"/>
    <property type="match status" value="1"/>
</dbReference>
<dbReference type="GO" id="GO:0004852">
    <property type="term" value="F:uroporphyrinogen-III synthase activity"/>
    <property type="evidence" value="ECO:0007669"/>
    <property type="project" value="UniProtKB-UniRule"/>
</dbReference>
<dbReference type="Pfam" id="PF02602">
    <property type="entry name" value="HEM4"/>
    <property type="match status" value="1"/>
</dbReference>
<evidence type="ECO:0000256" key="1">
    <source>
        <dbReference type="ARBA" id="ARBA00004772"/>
    </source>
</evidence>
<keyword evidence="4 9" id="KW-0456">Lyase</keyword>
<comment type="function">
    <text evidence="6 9">Catalyzes cyclization of the linear tetrapyrrole, hydroxymethylbilane, to the macrocyclic uroporphyrinogen III.</text>
</comment>
<proteinExistence type="inferred from homology"/>
<dbReference type="Gene3D" id="3.40.50.10090">
    <property type="match status" value="2"/>
</dbReference>
<evidence type="ECO:0000256" key="5">
    <source>
        <dbReference type="ARBA" id="ARBA00023244"/>
    </source>
</evidence>
<evidence type="ECO:0000313" key="11">
    <source>
        <dbReference type="EMBL" id="RZT65895.1"/>
    </source>
</evidence>
<comment type="catalytic activity">
    <reaction evidence="8 9">
        <text>hydroxymethylbilane = uroporphyrinogen III + H2O</text>
        <dbReference type="Rhea" id="RHEA:18965"/>
        <dbReference type="ChEBI" id="CHEBI:15377"/>
        <dbReference type="ChEBI" id="CHEBI:57308"/>
        <dbReference type="ChEBI" id="CHEBI:57845"/>
        <dbReference type="EC" id="4.2.1.75"/>
    </reaction>
</comment>
<dbReference type="InterPro" id="IPR036108">
    <property type="entry name" value="4pyrrol_syn_uPrphyn_synt_sf"/>
</dbReference>
<evidence type="ECO:0000256" key="2">
    <source>
        <dbReference type="ARBA" id="ARBA00008133"/>
    </source>
</evidence>
<dbReference type="PANTHER" id="PTHR38042">
    <property type="entry name" value="UROPORPHYRINOGEN-III SYNTHASE, CHLOROPLASTIC"/>
    <property type="match status" value="1"/>
</dbReference>
<evidence type="ECO:0000256" key="7">
    <source>
        <dbReference type="ARBA" id="ARBA00040167"/>
    </source>
</evidence>
<dbReference type="InterPro" id="IPR003754">
    <property type="entry name" value="4pyrrol_synth_uPrphyn_synth"/>
</dbReference>
<dbReference type="GO" id="GO:0006780">
    <property type="term" value="P:uroporphyrinogen III biosynthetic process"/>
    <property type="evidence" value="ECO:0007669"/>
    <property type="project" value="UniProtKB-UniRule"/>
</dbReference>
<keyword evidence="12" id="KW-1185">Reference proteome</keyword>
<evidence type="ECO:0000256" key="4">
    <source>
        <dbReference type="ARBA" id="ARBA00023239"/>
    </source>
</evidence>
<dbReference type="EMBL" id="SHKI01000004">
    <property type="protein sequence ID" value="RZT65895.1"/>
    <property type="molecule type" value="Genomic_DNA"/>
</dbReference>
<protein>
    <recommendedName>
        <fullName evidence="7 9">Uroporphyrinogen-III synthase</fullName>
        <ecNumber evidence="3 9">4.2.1.75</ecNumber>
    </recommendedName>
</protein>
<dbReference type="GO" id="GO:0006782">
    <property type="term" value="P:protoporphyrinogen IX biosynthetic process"/>
    <property type="evidence" value="ECO:0007669"/>
    <property type="project" value="UniProtKB-UniRule"/>
</dbReference>
<evidence type="ECO:0000256" key="9">
    <source>
        <dbReference type="RuleBase" id="RU366031"/>
    </source>
</evidence>
<evidence type="ECO:0000256" key="3">
    <source>
        <dbReference type="ARBA" id="ARBA00013109"/>
    </source>
</evidence>
<comment type="similarity">
    <text evidence="2 9">Belongs to the uroporphyrinogen-III synthase family.</text>
</comment>
<dbReference type="InterPro" id="IPR039793">
    <property type="entry name" value="UROS/Hem4"/>
</dbReference>
<keyword evidence="5 9" id="KW-0627">Porphyrin biosynthesis</keyword>
<dbReference type="SUPFAM" id="SSF69618">
    <property type="entry name" value="HemD-like"/>
    <property type="match status" value="1"/>
</dbReference>
<dbReference type="Proteomes" id="UP000291832">
    <property type="component" value="Unassembled WGS sequence"/>
</dbReference>
<dbReference type="OrthoDB" id="4990081at2"/>
<evidence type="ECO:0000256" key="6">
    <source>
        <dbReference type="ARBA" id="ARBA00037589"/>
    </source>
</evidence>
<comment type="pathway">
    <text evidence="1 9">Porphyrin-containing compound metabolism; protoporphyrin-IX biosynthesis; coproporphyrinogen-III from 5-aminolevulinate: step 3/4.</text>
</comment>
<reference evidence="11 12" key="1">
    <citation type="journal article" date="2015" name="Stand. Genomic Sci.">
        <title>Genomic Encyclopedia of Bacterial and Archaeal Type Strains, Phase III: the genomes of soil and plant-associated and newly described type strains.</title>
        <authorList>
            <person name="Whitman W.B."/>
            <person name="Woyke T."/>
            <person name="Klenk H.P."/>
            <person name="Zhou Y."/>
            <person name="Lilburn T.G."/>
            <person name="Beck B.J."/>
            <person name="De Vos P."/>
            <person name="Vandamme P."/>
            <person name="Eisen J.A."/>
            <person name="Garrity G."/>
            <person name="Hugenholtz P."/>
            <person name="Kyrpides N.C."/>
        </authorList>
    </citation>
    <scope>NUCLEOTIDE SEQUENCE [LARGE SCALE GENOMIC DNA]</scope>
    <source>
        <strain evidence="11 12">RF6</strain>
    </source>
</reference>
<feature type="domain" description="Tetrapyrrole biosynthesis uroporphyrinogen III synthase" evidence="10">
    <location>
        <begin position="43"/>
        <end position="264"/>
    </location>
</feature>
<dbReference type="RefSeq" id="WP_130453552.1">
    <property type="nucleotide sequence ID" value="NZ_QYAG01000001.1"/>
</dbReference>
<evidence type="ECO:0000256" key="8">
    <source>
        <dbReference type="ARBA" id="ARBA00048617"/>
    </source>
</evidence>
<name>A0A4Q7TXH3_9MICO</name>
<comment type="caution">
    <text evidence="11">The sequence shown here is derived from an EMBL/GenBank/DDBJ whole genome shotgun (WGS) entry which is preliminary data.</text>
</comment>
<sequence>MTDAPAGAAHAVPARCTPAPAADALAGLRILVPRDGEGAVRAEAAIAARGAVPVRLPLITAVPPRDPAALDAAVARWAAGHYDWLVVTSAAGASAIAGAGARAGVGRGIAAVGPATAAALAAHGLTAALTPTSEFTGAALGAELVERLATATPSARVLLAVAAAAGDDVERALRDAGHRVDRVTAYRTVPAPRDPAGEREVAAHGVAAVLVTSGSVARELAARFDAGPAGALTVAIGPPSAAVLVELGRPADVVASHHTIPGMLDALAAHLTAHPQTTPPRTTGDHA</sequence>
<evidence type="ECO:0000259" key="10">
    <source>
        <dbReference type="Pfam" id="PF02602"/>
    </source>
</evidence>
<dbReference type="EC" id="4.2.1.75" evidence="3 9"/>